<dbReference type="InterPro" id="IPR008139">
    <property type="entry name" value="SaposinB_dom"/>
</dbReference>
<evidence type="ECO:0000256" key="12">
    <source>
        <dbReference type="ARBA" id="ARBA00040265"/>
    </source>
</evidence>
<dbReference type="InterPro" id="IPR008138">
    <property type="entry name" value="SapB_2"/>
</dbReference>
<dbReference type="InterPro" id="IPR008373">
    <property type="entry name" value="Saposin"/>
</dbReference>
<organism evidence="16 17">
    <name type="scientific">Gekko japonicus</name>
    <name type="common">Schlegel's Japanese gecko</name>
    <dbReference type="NCBI Taxonomy" id="146911"/>
    <lineage>
        <taxon>Eukaryota</taxon>
        <taxon>Metazoa</taxon>
        <taxon>Chordata</taxon>
        <taxon>Craniata</taxon>
        <taxon>Vertebrata</taxon>
        <taxon>Euteleostomi</taxon>
        <taxon>Lepidosauria</taxon>
        <taxon>Squamata</taxon>
        <taxon>Bifurcata</taxon>
        <taxon>Gekkota</taxon>
        <taxon>Gekkonidae</taxon>
        <taxon>Gekkoninae</taxon>
        <taxon>Gekko</taxon>
    </lineage>
</organism>
<name>A0ABM1KXE6_GEKJA</name>
<dbReference type="SMART" id="SM00162">
    <property type="entry name" value="SAPA"/>
    <property type="match status" value="2"/>
</dbReference>
<evidence type="ECO:0000259" key="14">
    <source>
        <dbReference type="PROSITE" id="PS50015"/>
    </source>
</evidence>
<evidence type="ECO:0000259" key="15">
    <source>
        <dbReference type="PROSITE" id="PS51110"/>
    </source>
</evidence>
<dbReference type="PRINTS" id="PR01797">
    <property type="entry name" value="SAPOSIN"/>
</dbReference>
<reference evidence="17" key="1">
    <citation type="submission" date="2025-08" db="UniProtKB">
        <authorList>
            <consortium name="RefSeq"/>
        </authorList>
    </citation>
    <scope>IDENTIFICATION</scope>
</reference>
<dbReference type="SMART" id="SM00741">
    <property type="entry name" value="SapB"/>
    <property type="match status" value="4"/>
</dbReference>
<evidence type="ECO:0000256" key="7">
    <source>
        <dbReference type="ARBA" id="ARBA00023180"/>
    </source>
</evidence>
<comment type="function">
    <text evidence="10">Saposin-D is a specific sphingomyelin phosphodiesterase activator (EC 3.1.4.12).</text>
</comment>
<evidence type="ECO:0000256" key="8">
    <source>
        <dbReference type="ARBA" id="ARBA00023228"/>
    </source>
</evidence>
<comment type="function">
    <text evidence="11">Saposin-B stimulates the hydrolysis of galacto-cerebroside sulfate by arylsulfatase A (EC 3.1.6.8), GM1 gangliosides by beta-galactosidase (EC 3.2.1.23) and globotriaosylceramide by alpha-galactosidase A (EC 3.2.1.22). Saposin-B forms a solubilizing complex with the substrates of the sphingolipid hydrolases.</text>
</comment>
<evidence type="ECO:0000256" key="6">
    <source>
        <dbReference type="ARBA" id="ARBA00023157"/>
    </source>
</evidence>
<feature type="signal peptide" evidence="13">
    <location>
        <begin position="1"/>
        <end position="23"/>
    </location>
</feature>
<evidence type="ECO:0000256" key="4">
    <source>
        <dbReference type="ARBA" id="ARBA00022729"/>
    </source>
</evidence>
<feature type="domain" description="Saposin B-type" evidence="14">
    <location>
        <begin position="309"/>
        <end position="390"/>
    </location>
</feature>
<evidence type="ECO:0000313" key="17">
    <source>
        <dbReference type="RefSeq" id="XP_015278383.1"/>
    </source>
</evidence>
<dbReference type="InterPro" id="IPR011001">
    <property type="entry name" value="Saposin-like"/>
</dbReference>
<dbReference type="Pfam" id="PF03489">
    <property type="entry name" value="SapB_2"/>
    <property type="match status" value="3"/>
</dbReference>
<protein>
    <recommendedName>
        <fullName evidence="12">Prosaposin</fullName>
    </recommendedName>
</protein>
<dbReference type="Pfam" id="PF05184">
    <property type="entry name" value="SapB_1"/>
    <property type="match status" value="2"/>
</dbReference>
<evidence type="ECO:0000256" key="11">
    <source>
        <dbReference type="ARBA" id="ARBA00037606"/>
    </source>
</evidence>
<evidence type="ECO:0000256" key="1">
    <source>
        <dbReference type="ARBA" id="ARBA00004371"/>
    </source>
</evidence>
<evidence type="ECO:0000256" key="2">
    <source>
        <dbReference type="ARBA" id="ARBA00004613"/>
    </source>
</evidence>
<keyword evidence="6" id="KW-1015">Disulfide bond</keyword>
<evidence type="ECO:0000313" key="16">
    <source>
        <dbReference type="Proteomes" id="UP000694871"/>
    </source>
</evidence>
<dbReference type="InterPro" id="IPR003119">
    <property type="entry name" value="SAP_A"/>
</dbReference>
<keyword evidence="3" id="KW-0964">Secreted</keyword>
<feature type="domain" description="Saposin B-type" evidence="14">
    <location>
        <begin position="65"/>
        <end position="148"/>
    </location>
</feature>
<dbReference type="Gene3D" id="1.10.225.10">
    <property type="entry name" value="Saposin-like"/>
    <property type="match status" value="4"/>
</dbReference>
<feature type="domain" description="Saposin B-type" evidence="14">
    <location>
        <begin position="194"/>
        <end position="278"/>
    </location>
</feature>
<evidence type="ECO:0000256" key="10">
    <source>
        <dbReference type="ARBA" id="ARBA00037231"/>
    </source>
</evidence>
<dbReference type="SUPFAM" id="SSF47862">
    <property type="entry name" value="Saposin"/>
    <property type="match status" value="4"/>
</dbReference>
<keyword evidence="5" id="KW-0677">Repeat</keyword>
<dbReference type="PROSITE" id="PS51110">
    <property type="entry name" value="SAP_A"/>
    <property type="match status" value="2"/>
</dbReference>
<feature type="domain" description="Saposin B-type" evidence="14">
    <location>
        <begin position="411"/>
        <end position="492"/>
    </location>
</feature>
<dbReference type="PROSITE" id="PS50015">
    <property type="entry name" value="SAP_B"/>
    <property type="match status" value="4"/>
</dbReference>
<keyword evidence="7" id="KW-0325">Glycoprotein</keyword>
<gene>
    <name evidence="17" type="primary">LOC107120249</name>
</gene>
<dbReference type="PANTHER" id="PTHR11480:SF36">
    <property type="entry name" value="PROSAPOSIN"/>
    <property type="match status" value="1"/>
</dbReference>
<evidence type="ECO:0000256" key="9">
    <source>
        <dbReference type="ARBA" id="ARBA00037150"/>
    </source>
</evidence>
<dbReference type="PANTHER" id="PTHR11480">
    <property type="entry name" value="SAPOSIN-RELATED"/>
    <property type="match status" value="1"/>
</dbReference>
<dbReference type="InterPro" id="IPR051428">
    <property type="entry name" value="Sphingo_Act-Surfact_Prot"/>
</dbReference>
<feature type="domain" description="Saposin A-type" evidence="15">
    <location>
        <begin position="492"/>
        <end position="528"/>
    </location>
</feature>
<feature type="domain" description="Saposin A-type" evidence="15">
    <location>
        <begin position="25"/>
        <end position="65"/>
    </location>
</feature>
<keyword evidence="16" id="KW-1185">Reference proteome</keyword>
<evidence type="ECO:0000256" key="3">
    <source>
        <dbReference type="ARBA" id="ARBA00022525"/>
    </source>
</evidence>
<comment type="function">
    <text evidence="9">Saposin-A and saposin-C stimulate the hydrolysis of glucosylceramide by beta-glucosylceramidase (EC 3.2.1.45) and galactosylceramide by beta-galactosylceramidase (EC 3.2.1.46). Saposin-C apparently acts by combining with the enzyme and acidic lipid to form an activated complex, rather than by solubilizing the substrate.</text>
</comment>
<sequence>MEGLWKGWVLLTALYLASCRATASPLTWDKECVEGPETKCQDFPTALKCGTLDHCQQIMNRSPEFNLRCSICKLVVIMMAKVLQDNTTDERLSKFLEQGCQYLPFQDWAVKCKKMVDTGIIILVELGKQVQDRPEIVCTAFRLCTQKETRQGALKFQKPLKSNGEPELDFPQIMSPFIANVPLLLYPQEDTQEKEDSCRECAKVVADMKEAVKSSPFLVQSLAAYAKQHCESLGPALAEECKKYVFQYAHLFIQLLTEFLDQQPKAICREAGFCNSPKSEPVHTLVSDSHLHELYAALVEEQAVKQEKPFMACGICKKVIEAAEGLLENNVTEEGIVHGMLKVCYVLPHEILAQCKDFVDSYGKAVVVMLLEATKPESVCTMLRCCPKDISLTTEMLALQQLVNYLDAYKASEFCHVCTILIKYVDETLERNETQEHIGTVLARGCQLLPEALVYPCDQLVEQYEPAAVRLLIQVMEPTFVCTKIGVCPESHLLGMEACARGPAYWCMNTETAAQCQATEYCRRHVWN</sequence>
<evidence type="ECO:0000256" key="13">
    <source>
        <dbReference type="SAM" id="SignalP"/>
    </source>
</evidence>
<keyword evidence="8" id="KW-0458">Lysosome</keyword>
<dbReference type="Pfam" id="PF02199">
    <property type="entry name" value="SapA"/>
    <property type="match status" value="2"/>
</dbReference>
<dbReference type="InterPro" id="IPR007856">
    <property type="entry name" value="SapB_1"/>
</dbReference>
<feature type="chain" id="PRO_5045270820" description="Prosaposin" evidence="13">
    <location>
        <begin position="24"/>
        <end position="528"/>
    </location>
</feature>
<dbReference type="RefSeq" id="XP_015278383.1">
    <property type="nucleotide sequence ID" value="XM_015422897.1"/>
</dbReference>
<keyword evidence="4 13" id="KW-0732">Signal</keyword>
<comment type="subcellular location">
    <subcellularLocation>
        <location evidence="1">Lysosome</location>
    </subcellularLocation>
    <subcellularLocation>
        <location evidence="2">Secreted</location>
    </subcellularLocation>
</comment>
<accession>A0ABM1KXE6</accession>
<dbReference type="Proteomes" id="UP000694871">
    <property type="component" value="Unplaced"/>
</dbReference>
<proteinExistence type="predicted"/>
<evidence type="ECO:0000256" key="5">
    <source>
        <dbReference type="ARBA" id="ARBA00022737"/>
    </source>
</evidence>
<dbReference type="GeneID" id="107120249"/>